<dbReference type="STRING" id="1806994.A0A507CIV1"/>
<dbReference type="PRINTS" id="PR00503">
    <property type="entry name" value="BROMODOMAIN"/>
</dbReference>
<dbReference type="GeneID" id="42001558"/>
<name>A0A507CIV1_9FUNG</name>
<dbReference type="AlphaFoldDB" id="A0A507CIV1"/>
<dbReference type="GO" id="GO:0000123">
    <property type="term" value="C:histone acetyltransferase complex"/>
    <property type="evidence" value="ECO:0007669"/>
    <property type="project" value="TreeGrafter"/>
</dbReference>
<keyword evidence="4" id="KW-0808">Transferase</keyword>
<dbReference type="Pfam" id="PF00583">
    <property type="entry name" value="Acetyltransf_1"/>
    <property type="match status" value="1"/>
</dbReference>
<evidence type="ECO:0000256" key="9">
    <source>
        <dbReference type="ARBA" id="ARBA00023163"/>
    </source>
</evidence>
<evidence type="ECO:0000259" key="14">
    <source>
        <dbReference type="PROSITE" id="PS50014"/>
    </source>
</evidence>
<dbReference type="OrthoDB" id="1937912at2759"/>
<dbReference type="EMBL" id="QEAO01000001">
    <property type="protein sequence ID" value="TPX38094.1"/>
    <property type="molecule type" value="Genomic_DNA"/>
</dbReference>
<evidence type="ECO:0000256" key="4">
    <source>
        <dbReference type="ARBA" id="ARBA00022679"/>
    </source>
</evidence>
<evidence type="ECO:0000313" key="16">
    <source>
        <dbReference type="EMBL" id="TPX38094.1"/>
    </source>
</evidence>
<organism evidence="16 17">
    <name type="scientific">Synchytrium microbalum</name>
    <dbReference type="NCBI Taxonomy" id="1806994"/>
    <lineage>
        <taxon>Eukaryota</taxon>
        <taxon>Fungi</taxon>
        <taxon>Fungi incertae sedis</taxon>
        <taxon>Chytridiomycota</taxon>
        <taxon>Chytridiomycota incertae sedis</taxon>
        <taxon>Chytridiomycetes</taxon>
        <taxon>Synchytriales</taxon>
        <taxon>Synchytriaceae</taxon>
        <taxon>Synchytrium</taxon>
    </lineage>
</organism>
<evidence type="ECO:0000256" key="5">
    <source>
        <dbReference type="ARBA" id="ARBA00022853"/>
    </source>
</evidence>
<keyword evidence="6" id="KW-0805">Transcription regulation</keyword>
<evidence type="ECO:0000256" key="10">
    <source>
        <dbReference type="ARBA" id="ARBA00023242"/>
    </source>
</evidence>
<evidence type="ECO:0000259" key="15">
    <source>
        <dbReference type="PROSITE" id="PS51186"/>
    </source>
</evidence>
<dbReference type="RefSeq" id="XP_031027809.1">
    <property type="nucleotide sequence ID" value="XM_031166261.1"/>
</dbReference>
<dbReference type="PANTHER" id="PTHR45750">
    <property type="entry name" value="GH11602P"/>
    <property type="match status" value="1"/>
</dbReference>
<dbReference type="PANTHER" id="PTHR45750:SF3">
    <property type="entry name" value="HISTONE ACETYLTRANSFERASE"/>
    <property type="match status" value="1"/>
</dbReference>
<dbReference type="SUPFAM" id="SSF47370">
    <property type="entry name" value="Bromodomain"/>
    <property type="match status" value="1"/>
</dbReference>
<dbReference type="Gene3D" id="3.40.630.30">
    <property type="match status" value="1"/>
</dbReference>
<keyword evidence="10" id="KW-0539">Nucleus</keyword>
<evidence type="ECO:0000256" key="13">
    <source>
        <dbReference type="SAM" id="MobiDB-lite"/>
    </source>
</evidence>
<comment type="similarity">
    <text evidence="2">Belongs to the acetyltransferase family. GCN5 subfamily.</text>
</comment>
<keyword evidence="7 12" id="KW-0103">Bromodomain</keyword>
<accession>A0A507CIV1</accession>
<dbReference type="SUPFAM" id="SSF55729">
    <property type="entry name" value="Acyl-CoA N-acyltransferases (Nat)"/>
    <property type="match status" value="1"/>
</dbReference>
<dbReference type="GO" id="GO:0005634">
    <property type="term" value="C:nucleus"/>
    <property type="evidence" value="ECO:0007669"/>
    <property type="project" value="UniProtKB-SubCell"/>
</dbReference>
<dbReference type="FunFam" id="3.40.630.30:FF:000004">
    <property type="entry name" value="Histone acetyltransferase KAT2A"/>
    <property type="match status" value="1"/>
</dbReference>
<evidence type="ECO:0000256" key="11">
    <source>
        <dbReference type="ARBA" id="ARBA00023315"/>
    </source>
</evidence>
<comment type="caution">
    <text evidence="16">The sequence shown here is derived from an EMBL/GenBank/DDBJ whole genome shotgun (WGS) entry which is preliminary data.</text>
</comment>
<dbReference type="Proteomes" id="UP000319731">
    <property type="component" value="Unassembled WGS sequence"/>
</dbReference>
<dbReference type="GO" id="GO:0045944">
    <property type="term" value="P:positive regulation of transcription by RNA polymerase II"/>
    <property type="evidence" value="ECO:0007669"/>
    <property type="project" value="TreeGrafter"/>
</dbReference>
<keyword evidence="9" id="KW-0804">Transcription</keyword>
<gene>
    <name evidence="16" type="ORF">SmJEL517_g00331</name>
</gene>
<proteinExistence type="inferred from homology"/>
<dbReference type="Pfam" id="PF00439">
    <property type="entry name" value="Bromodomain"/>
    <property type="match status" value="1"/>
</dbReference>
<dbReference type="Gene3D" id="1.20.920.10">
    <property type="entry name" value="Bromodomain-like"/>
    <property type="match status" value="1"/>
</dbReference>
<dbReference type="InterPro" id="IPR001487">
    <property type="entry name" value="Bromodomain"/>
</dbReference>
<evidence type="ECO:0000256" key="12">
    <source>
        <dbReference type="PROSITE-ProRule" id="PRU00035"/>
    </source>
</evidence>
<protein>
    <recommendedName>
        <fullName evidence="3">histone acetyltransferase</fullName>
        <ecNumber evidence="3">2.3.1.48</ecNumber>
    </recommendedName>
</protein>
<dbReference type="SMART" id="SM00297">
    <property type="entry name" value="BROMO"/>
    <property type="match status" value="1"/>
</dbReference>
<dbReference type="InterPro" id="IPR000182">
    <property type="entry name" value="GNAT_dom"/>
</dbReference>
<evidence type="ECO:0000313" key="17">
    <source>
        <dbReference type="Proteomes" id="UP000319731"/>
    </source>
</evidence>
<keyword evidence="17" id="KW-1185">Reference proteome</keyword>
<keyword evidence="5" id="KW-0156">Chromatin regulator</keyword>
<reference evidence="16 17" key="1">
    <citation type="journal article" date="2019" name="Sci. Rep.">
        <title>Comparative genomics of chytrid fungi reveal insights into the obligate biotrophic and pathogenic lifestyle of Synchytrium endobioticum.</title>
        <authorList>
            <person name="van de Vossenberg B.T.L.H."/>
            <person name="Warris S."/>
            <person name="Nguyen H.D.T."/>
            <person name="van Gent-Pelzer M.P.E."/>
            <person name="Joly D.L."/>
            <person name="van de Geest H.C."/>
            <person name="Bonants P.J.M."/>
            <person name="Smith D.S."/>
            <person name="Levesque C.A."/>
            <person name="van der Lee T.A.J."/>
        </authorList>
    </citation>
    <scope>NUCLEOTIDE SEQUENCE [LARGE SCALE GENOMIC DNA]</scope>
    <source>
        <strain evidence="16 17">JEL517</strain>
    </source>
</reference>
<feature type="domain" description="Bromo" evidence="14">
    <location>
        <begin position="320"/>
        <end position="388"/>
    </location>
</feature>
<evidence type="ECO:0000256" key="3">
    <source>
        <dbReference type="ARBA" id="ARBA00013184"/>
    </source>
</evidence>
<feature type="region of interest" description="Disordered" evidence="13">
    <location>
        <begin position="1"/>
        <end position="67"/>
    </location>
</feature>
<keyword evidence="8" id="KW-0010">Activator</keyword>
<dbReference type="GO" id="GO:0010484">
    <property type="term" value="F:histone H3 acetyltransferase activity"/>
    <property type="evidence" value="ECO:0007669"/>
    <property type="project" value="TreeGrafter"/>
</dbReference>
<dbReference type="InterPro" id="IPR016181">
    <property type="entry name" value="Acyl_CoA_acyltransferase"/>
</dbReference>
<evidence type="ECO:0000256" key="8">
    <source>
        <dbReference type="ARBA" id="ARBA00023159"/>
    </source>
</evidence>
<dbReference type="EC" id="2.3.1.48" evidence="3"/>
<sequence>MDSKRKPESLPGSPIVKKAKSDSMFPPAADEDSGGGGESTVPEASIVDGEAENEEEEAKKPPSRAIQEEQAGSIQFRVVVNDGTAESMILLTGLKNIFQKQLPKMPKEYIARLVYDRTHVSMAVVRDQLIVVGGITYRPFEARRFGEIVFCAIASNEQVKGYGSRLMSHLKDYVAENSNIQHFLTYADNYAIGYFKKQGFTTDITLDKSIWVGYIKDYEGGTIMQCTMLPKVRYLAAHDILSTQRRAVLQKIQQIAKGSYTIHPGLNIFKKGVKQVAPESIPGLLEAGWVPEMAQMPSKPPARTRGPLYPLMRKLVAEMVDNSQSWPFHEPVTGVPDYYKIITEPMDLRTLGENVEDDTYQTFDAFSNDVQRIFDNCRKYNEEGSNYVKCATKLEKFFKERSKQLRAENRDIP</sequence>
<evidence type="ECO:0000256" key="1">
    <source>
        <dbReference type="ARBA" id="ARBA00004123"/>
    </source>
</evidence>
<dbReference type="PROSITE" id="PS51186">
    <property type="entry name" value="GNAT"/>
    <property type="match status" value="1"/>
</dbReference>
<dbReference type="InterPro" id="IPR036427">
    <property type="entry name" value="Bromodomain-like_sf"/>
</dbReference>
<comment type="subcellular location">
    <subcellularLocation>
        <location evidence="1">Nucleus</location>
    </subcellularLocation>
</comment>
<dbReference type="InterPro" id="IPR018359">
    <property type="entry name" value="Bromodomain_CS"/>
</dbReference>
<keyword evidence="11" id="KW-0012">Acyltransferase</keyword>
<dbReference type="CDD" id="cd04301">
    <property type="entry name" value="NAT_SF"/>
    <property type="match status" value="1"/>
</dbReference>
<evidence type="ECO:0000256" key="2">
    <source>
        <dbReference type="ARBA" id="ARBA00008607"/>
    </source>
</evidence>
<dbReference type="PROSITE" id="PS00633">
    <property type="entry name" value="BROMODOMAIN_1"/>
    <property type="match status" value="1"/>
</dbReference>
<evidence type="ECO:0000256" key="6">
    <source>
        <dbReference type="ARBA" id="ARBA00023015"/>
    </source>
</evidence>
<feature type="domain" description="N-acetyltransferase" evidence="15">
    <location>
        <begin position="78"/>
        <end position="229"/>
    </location>
</feature>
<dbReference type="PROSITE" id="PS50014">
    <property type="entry name" value="BROMODOMAIN_2"/>
    <property type="match status" value="1"/>
</dbReference>
<evidence type="ECO:0000256" key="7">
    <source>
        <dbReference type="ARBA" id="ARBA00023117"/>
    </source>
</evidence>
<dbReference type="InterPro" id="IPR037800">
    <property type="entry name" value="GCN5"/>
</dbReference>